<sequence length="29" mass="3403">MIEFKPMSKIEILRFYINGNEASLKAMLD</sequence>
<evidence type="ECO:0000313" key="1">
    <source>
        <dbReference type="EMBL" id="MBB6422223.1"/>
    </source>
</evidence>
<keyword evidence="2" id="KW-1185">Reference proteome</keyword>
<comment type="caution">
    <text evidence="1">The sequence shown here is derived from an EMBL/GenBank/DDBJ whole genome shotgun (WGS) entry which is preliminary data.</text>
</comment>
<gene>
    <name evidence="1" type="ORF">HNR41_000149</name>
</gene>
<organism evidence="1 2">
    <name type="scientific">Jeotgalicoccus coquinae</name>
    <dbReference type="NCBI Taxonomy" id="709509"/>
    <lineage>
        <taxon>Bacteria</taxon>
        <taxon>Bacillati</taxon>
        <taxon>Bacillota</taxon>
        <taxon>Bacilli</taxon>
        <taxon>Bacillales</taxon>
        <taxon>Staphylococcaceae</taxon>
        <taxon>Jeotgalicoccus</taxon>
    </lineage>
</organism>
<reference evidence="1 2" key="1">
    <citation type="submission" date="2020-08" db="EMBL/GenBank/DDBJ databases">
        <title>Genomic Encyclopedia of Type Strains, Phase IV (KMG-IV): sequencing the most valuable type-strain genomes for metagenomic binning, comparative biology and taxonomic classification.</title>
        <authorList>
            <person name="Goeker M."/>
        </authorList>
    </citation>
    <scope>NUCLEOTIDE SEQUENCE [LARGE SCALE GENOMIC DNA]</scope>
    <source>
        <strain evidence="1 2">DSM 22419</strain>
    </source>
</reference>
<dbReference type="Proteomes" id="UP000545588">
    <property type="component" value="Unassembled WGS sequence"/>
</dbReference>
<proteinExistence type="predicted"/>
<protein>
    <submittedName>
        <fullName evidence="1">Uncharacterized protein</fullName>
    </submittedName>
</protein>
<dbReference type="EMBL" id="JACHFF010000001">
    <property type="protein sequence ID" value="MBB6422223.1"/>
    <property type="molecule type" value="Genomic_DNA"/>
</dbReference>
<name>A0ABR6QKS7_9STAP</name>
<accession>A0ABR6QKS7</accession>
<evidence type="ECO:0000313" key="2">
    <source>
        <dbReference type="Proteomes" id="UP000545588"/>
    </source>
</evidence>